<dbReference type="Gene3D" id="1.10.1200.10">
    <property type="entry name" value="ACP-like"/>
    <property type="match status" value="1"/>
</dbReference>
<dbReference type="SUPFAM" id="SSF47336">
    <property type="entry name" value="ACP-like"/>
    <property type="match status" value="1"/>
</dbReference>
<evidence type="ECO:0008006" key="3">
    <source>
        <dbReference type="Google" id="ProtNLM"/>
    </source>
</evidence>
<reference evidence="1 2" key="1">
    <citation type="submission" date="2019-02" db="EMBL/GenBank/DDBJ databases">
        <title>Deep-cultivation of Planctomycetes and their phenomic and genomic characterization uncovers novel biology.</title>
        <authorList>
            <person name="Wiegand S."/>
            <person name="Jogler M."/>
            <person name="Boedeker C."/>
            <person name="Pinto D."/>
            <person name="Vollmers J."/>
            <person name="Rivas-Marin E."/>
            <person name="Kohn T."/>
            <person name="Peeters S.H."/>
            <person name="Heuer A."/>
            <person name="Rast P."/>
            <person name="Oberbeckmann S."/>
            <person name="Bunk B."/>
            <person name="Jeske O."/>
            <person name="Meyerdierks A."/>
            <person name="Storesund J.E."/>
            <person name="Kallscheuer N."/>
            <person name="Luecker S."/>
            <person name="Lage O.M."/>
            <person name="Pohl T."/>
            <person name="Merkel B.J."/>
            <person name="Hornburger P."/>
            <person name="Mueller R.-W."/>
            <person name="Bruemmer F."/>
            <person name="Labrenz M."/>
            <person name="Spormann A.M."/>
            <person name="Op den Camp H."/>
            <person name="Overmann J."/>
            <person name="Amann R."/>
            <person name="Jetten M.S.M."/>
            <person name="Mascher T."/>
            <person name="Medema M.H."/>
            <person name="Devos D.P."/>
            <person name="Kaster A.-K."/>
            <person name="Ovreas L."/>
            <person name="Rohde M."/>
            <person name="Galperin M.Y."/>
            <person name="Jogler C."/>
        </authorList>
    </citation>
    <scope>NUCLEOTIDE SEQUENCE [LARGE SCALE GENOMIC DNA]</scope>
    <source>
        <strain evidence="1 2">Pla85_3_4</strain>
    </source>
</reference>
<sequence>MKNPLVIEQELLEFVSQNADYTGEMDKTVDLIDESILDSLLVTDLALFIESSYGVTLGVGDISPGKMRSVERIAQLVCTKLEKAAKAA</sequence>
<evidence type="ECO:0000313" key="2">
    <source>
        <dbReference type="Proteomes" id="UP000317648"/>
    </source>
</evidence>
<accession>A0A518E3I8</accession>
<dbReference type="EMBL" id="CP036433">
    <property type="protein sequence ID" value="QDU98651.1"/>
    <property type="molecule type" value="Genomic_DNA"/>
</dbReference>
<name>A0A518E3I8_9BACT</name>
<keyword evidence="2" id="KW-1185">Reference proteome</keyword>
<dbReference type="OrthoDB" id="2625323at2"/>
<dbReference type="AlphaFoldDB" id="A0A518E3I8"/>
<dbReference type="KEGG" id="lcre:Pla8534_65230"/>
<organism evidence="1 2">
    <name type="scientific">Lignipirellula cremea</name>
    <dbReference type="NCBI Taxonomy" id="2528010"/>
    <lineage>
        <taxon>Bacteria</taxon>
        <taxon>Pseudomonadati</taxon>
        <taxon>Planctomycetota</taxon>
        <taxon>Planctomycetia</taxon>
        <taxon>Pirellulales</taxon>
        <taxon>Pirellulaceae</taxon>
        <taxon>Lignipirellula</taxon>
    </lineage>
</organism>
<gene>
    <name evidence="1" type="ORF">Pla8534_65230</name>
</gene>
<dbReference type="RefSeq" id="WP_145058077.1">
    <property type="nucleotide sequence ID" value="NZ_CP036433.1"/>
</dbReference>
<protein>
    <recommendedName>
        <fullName evidence="3">Acyl carrier protein</fullName>
    </recommendedName>
</protein>
<dbReference type="Proteomes" id="UP000317648">
    <property type="component" value="Chromosome"/>
</dbReference>
<evidence type="ECO:0000313" key="1">
    <source>
        <dbReference type="EMBL" id="QDU98651.1"/>
    </source>
</evidence>
<dbReference type="InterPro" id="IPR036736">
    <property type="entry name" value="ACP-like_sf"/>
</dbReference>
<proteinExistence type="predicted"/>